<protein>
    <submittedName>
        <fullName evidence="2">Uncharacterized protein</fullName>
    </submittedName>
</protein>
<dbReference type="EMBL" id="CAJNYD010002914">
    <property type="protein sequence ID" value="CAF3455996.1"/>
    <property type="molecule type" value="Genomic_DNA"/>
</dbReference>
<comment type="caution">
    <text evidence="2">The sequence shown here is derived from an EMBL/GenBank/DDBJ whole genome shotgun (WGS) entry which is preliminary data.</text>
</comment>
<name>A0A818E5F6_9BILA</name>
<evidence type="ECO:0000313" key="3">
    <source>
        <dbReference type="Proteomes" id="UP000663833"/>
    </source>
</evidence>
<evidence type="ECO:0000313" key="2">
    <source>
        <dbReference type="EMBL" id="CAF3455996.1"/>
    </source>
</evidence>
<gene>
    <name evidence="2" type="ORF">LUA448_LOCUS22278</name>
    <name evidence="1" type="ORF">TIS948_LOCUS19722</name>
</gene>
<dbReference type="AlphaFoldDB" id="A0A818E5F6"/>
<dbReference type="Proteomes" id="UP000663833">
    <property type="component" value="Unassembled WGS sequence"/>
</dbReference>
<reference evidence="2" key="1">
    <citation type="submission" date="2021-02" db="EMBL/GenBank/DDBJ databases">
        <authorList>
            <person name="Nowell W R."/>
        </authorList>
    </citation>
    <scope>NUCLEOTIDE SEQUENCE</scope>
</reference>
<proteinExistence type="predicted"/>
<dbReference type="EMBL" id="CAJNXB010003476">
    <property type="protein sequence ID" value="CAF3315889.1"/>
    <property type="molecule type" value="Genomic_DNA"/>
</dbReference>
<dbReference type="Proteomes" id="UP000663825">
    <property type="component" value="Unassembled WGS sequence"/>
</dbReference>
<sequence>MSMDLVHRQETSNTIAAIIDGYVNNVYNEHEKEDLRISTIPILQKKLKKINEQLIFLHAENRLLLNYLIWFEKKIIRNSDHEKRDSENILLTNELKSFPHQILKHKTKQILPIQKKCEIAETTFKVLLGYSQKYSKNATQYVDECINTIETDNETIVHLEFELIALQRFIQKMHQNLRNTQKQFTAEEFFAYVHDRIRYRKRQKTVRLHFHLNGMEKSIRKVRSTNVANFILYYKKLQIRQVVDAVTDIDFEQLKIDIEKQLKELNMKNKMLIFYKRQQSEANLKLNAKKPELFKAIRALASIRNEINKAIQQLNHYHELECKMQDVYIITSTKQLAYADANLFLFFLQEILEYEKINDPLREMTLSYRVPSIINYVDLKSKQINLYRQMHTWERKVQIAERELHLRQIESMNYPEKIIHPWKYLQNPSPTLFYQRYKIYGDRANEQNEIDNTIEKKKSNRSLPKLNNKKSSIFTII</sequence>
<organism evidence="2 3">
    <name type="scientific">Rotaria socialis</name>
    <dbReference type="NCBI Taxonomy" id="392032"/>
    <lineage>
        <taxon>Eukaryota</taxon>
        <taxon>Metazoa</taxon>
        <taxon>Spiralia</taxon>
        <taxon>Gnathifera</taxon>
        <taxon>Rotifera</taxon>
        <taxon>Eurotatoria</taxon>
        <taxon>Bdelloidea</taxon>
        <taxon>Philodinida</taxon>
        <taxon>Philodinidae</taxon>
        <taxon>Rotaria</taxon>
    </lineage>
</organism>
<accession>A0A818E5F6</accession>
<dbReference type="OrthoDB" id="10259713at2759"/>
<evidence type="ECO:0000313" key="1">
    <source>
        <dbReference type="EMBL" id="CAF3315889.1"/>
    </source>
</evidence>